<dbReference type="GO" id="GO:0008168">
    <property type="term" value="F:methyltransferase activity"/>
    <property type="evidence" value="ECO:0007669"/>
    <property type="project" value="UniProtKB-KW"/>
</dbReference>
<organism evidence="2">
    <name type="scientific">Tetraselmis sp. GSL018</name>
    <dbReference type="NCBI Taxonomy" id="582737"/>
    <lineage>
        <taxon>Eukaryota</taxon>
        <taxon>Viridiplantae</taxon>
        <taxon>Chlorophyta</taxon>
        <taxon>core chlorophytes</taxon>
        <taxon>Chlorodendrophyceae</taxon>
        <taxon>Chlorodendrales</taxon>
        <taxon>Chlorodendraceae</taxon>
        <taxon>Tetraselmis</taxon>
    </lineage>
</organism>
<reference evidence="2" key="1">
    <citation type="submission" date="2014-05" db="EMBL/GenBank/DDBJ databases">
        <title>The transcriptome of the halophilic microalga Tetraselmis sp. GSL018 isolated from the Great Salt Lake, Utah.</title>
        <authorList>
            <person name="Jinkerson R.E."/>
            <person name="D'Adamo S."/>
            <person name="Posewitz M.C."/>
        </authorList>
    </citation>
    <scope>NUCLEOTIDE SEQUENCE</scope>
    <source>
        <strain evidence="2">GSL018</strain>
    </source>
</reference>
<accession>A0A061S9H6</accession>
<proteinExistence type="predicted"/>
<dbReference type="EMBL" id="GBEZ01005693">
    <property type="protein sequence ID" value="JAC79644.1"/>
    <property type="molecule type" value="Transcribed_RNA"/>
</dbReference>
<sequence>MPHDMQIDCPTFQLTLAEVNANLEDYVQKIEPVLLASGVAKIIPPQGWKARVTGYEELELLIPRTISQRVTGAIDVLRIVLIEERPLSLRHHFQAIATAGVNNPNPEEDVEYLFWQSNRQNPPVYCADFEGSLFDPQVQGWNLGSPDLSLARFLKAHDTSVLGIAAPHLHFTMWRSAVRWRTEDMDLCSIEYLHFGAPKTWLGHFAACRPPAPPWGISAPMHPPIASCSSSAGRNPAFDSCRAGQEA</sequence>
<dbReference type="PANTHER" id="PTHR10694:SF7">
    <property type="entry name" value="[HISTONE H3]-TRIMETHYL-L-LYSINE(9) DEMETHYLASE"/>
    <property type="match status" value="1"/>
</dbReference>
<keyword evidence="2" id="KW-0489">Methyltransferase</keyword>
<dbReference type="GO" id="GO:0000785">
    <property type="term" value="C:chromatin"/>
    <property type="evidence" value="ECO:0007669"/>
    <property type="project" value="TreeGrafter"/>
</dbReference>
<evidence type="ECO:0000313" key="2">
    <source>
        <dbReference type="EMBL" id="JAC79644.1"/>
    </source>
</evidence>
<gene>
    <name evidence="2" type="ORF">TSPGSL018_12197</name>
</gene>
<dbReference type="InterPro" id="IPR003347">
    <property type="entry name" value="JmjC_dom"/>
</dbReference>
<dbReference type="PROSITE" id="PS51183">
    <property type="entry name" value="JMJN"/>
    <property type="match status" value="1"/>
</dbReference>
<dbReference type="InterPro" id="IPR003349">
    <property type="entry name" value="JmjN"/>
</dbReference>
<dbReference type="GO" id="GO:0005634">
    <property type="term" value="C:nucleus"/>
    <property type="evidence" value="ECO:0007669"/>
    <property type="project" value="TreeGrafter"/>
</dbReference>
<dbReference type="AlphaFoldDB" id="A0A061S9H6"/>
<protein>
    <submittedName>
        <fullName evidence="2">Lysine-specific demethylase 4a-like isoform x2</fullName>
    </submittedName>
</protein>
<name>A0A061S9H6_9CHLO</name>
<dbReference type="Gene3D" id="2.60.120.650">
    <property type="entry name" value="Cupin"/>
    <property type="match status" value="1"/>
</dbReference>
<dbReference type="GO" id="GO:0032454">
    <property type="term" value="F:histone H3K9 demethylase activity"/>
    <property type="evidence" value="ECO:0007669"/>
    <property type="project" value="TreeGrafter"/>
</dbReference>
<dbReference type="GO" id="GO:0010468">
    <property type="term" value="P:regulation of gene expression"/>
    <property type="evidence" value="ECO:0007669"/>
    <property type="project" value="TreeGrafter"/>
</dbReference>
<feature type="domain" description="JmjN" evidence="1">
    <location>
        <begin position="9"/>
        <end position="51"/>
    </location>
</feature>
<dbReference type="GO" id="GO:0051864">
    <property type="term" value="F:histone H3K36 demethylase activity"/>
    <property type="evidence" value="ECO:0007669"/>
    <property type="project" value="TreeGrafter"/>
</dbReference>
<evidence type="ECO:0000259" key="1">
    <source>
        <dbReference type="PROSITE" id="PS51183"/>
    </source>
</evidence>
<dbReference type="PANTHER" id="PTHR10694">
    <property type="entry name" value="LYSINE-SPECIFIC DEMETHYLASE"/>
    <property type="match status" value="1"/>
</dbReference>
<dbReference type="Pfam" id="PF02373">
    <property type="entry name" value="JmjC"/>
    <property type="match status" value="1"/>
</dbReference>
<keyword evidence="2" id="KW-0808">Transferase</keyword>
<dbReference type="GO" id="GO:0032259">
    <property type="term" value="P:methylation"/>
    <property type="evidence" value="ECO:0007669"/>
    <property type="project" value="UniProtKB-KW"/>
</dbReference>